<feature type="transmembrane region" description="Helical" evidence="1">
    <location>
        <begin position="41"/>
        <end position="64"/>
    </location>
</feature>
<dbReference type="Proteomes" id="UP000178873">
    <property type="component" value="Unassembled WGS sequence"/>
</dbReference>
<proteinExistence type="predicted"/>
<sequence>MDITIFLAQLWGPVISAVAIGVFVSRTYYIKIYRELEKDALAVLLFGMVGMVVGIAHVLAHNVWGTFPQILVTLLGWSLLIKGTLFVVAPGFVDRAGDKWVSLKLIPFAGGLMLLAGAYLSWVGYFA</sequence>
<keyword evidence="1" id="KW-0812">Transmembrane</keyword>
<feature type="transmembrane region" description="Helical" evidence="1">
    <location>
        <begin position="105"/>
        <end position="125"/>
    </location>
</feature>
<accession>A0A1G2M2T8</accession>
<dbReference type="EMBL" id="MHRF01000007">
    <property type="protein sequence ID" value="OHA18216.1"/>
    <property type="molecule type" value="Genomic_DNA"/>
</dbReference>
<feature type="transmembrane region" description="Helical" evidence="1">
    <location>
        <begin position="70"/>
        <end position="93"/>
    </location>
</feature>
<keyword evidence="1" id="KW-1133">Transmembrane helix</keyword>
<evidence type="ECO:0000313" key="3">
    <source>
        <dbReference type="Proteomes" id="UP000178873"/>
    </source>
</evidence>
<evidence type="ECO:0000256" key="1">
    <source>
        <dbReference type="SAM" id="Phobius"/>
    </source>
</evidence>
<reference evidence="2 3" key="1">
    <citation type="journal article" date="2016" name="Nat. Commun.">
        <title>Thousands of microbial genomes shed light on interconnected biogeochemical processes in an aquifer system.</title>
        <authorList>
            <person name="Anantharaman K."/>
            <person name="Brown C.T."/>
            <person name="Hug L.A."/>
            <person name="Sharon I."/>
            <person name="Castelle C.J."/>
            <person name="Probst A.J."/>
            <person name="Thomas B.C."/>
            <person name="Singh A."/>
            <person name="Wilkins M.J."/>
            <person name="Karaoz U."/>
            <person name="Brodie E.L."/>
            <person name="Williams K.H."/>
            <person name="Hubbard S.S."/>
            <person name="Banfield J.F."/>
        </authorList>
    </citation>
    <scope>NUCLEOTIDE SEQUENCE [LARGE SCALE GENOMIC DNA]</scope>
</reference>
<dbReference type="STRING" id="1802301.A2664_01975"/>
<evidence type="ECO:0000313" key="2">
    <source>
        <dbReference type="EMBL" id="OHA18216.1"/>
    </source>
</evidence>
<feature type="transmembrane region" description="Helical" evidence="1">
    <location>
        <begin position="6"/>
        <end position="29"/>
    </location>
</feature>
<protein>
    <submittedName>
        <fullName evidence="2">Uncharacterized protein</fullName>
    </submittedName>
</protein>
<comment type="caution">
    <text evidence="2">The sequence shown here is derived from an EMBL/GenBank/DDBJ whole genome shotgun (WGS) entry which is preliminary data.</text>
</comment>
<dbReference type="AlphaFoldDB" id="A0A1G2M2T8"/>
<organism evidence="2 3">
    <name type="scientific">Candidatus Taylorbacteria bacterium RIFCSPHIGHO2_01_FULL_46_22b</name>
    <dbReference type="NCBI Taxonomy" id="1802301"/>
    <lineage>
        <taxon>Bacteria</taxon>
        <taxon>Candidatus Tayloriibacteriota</taxon>
    </lineage>
</organism>
<keyword evidence="1" id="KW-0472">Membrane</keyword>
<gene>
    <name evidence="2" type="ORF">A2664_01975</name>
</gene>
<name>A0A1G2M2T8_9BACT</name>